<protein>
    <recommendedName>
        <fullName evidence="2">DNA polymerase III subunit alpha</fullName>
        <ecNumber evidence="1">2.7.7.7</ecNumber>
    </recommendedName>
</protein>
<evidence type="ECO:0000256" key="6">
    <source>
        <dbReference type="ARBA" id="ARBA00022932"/>
    </source>
</evidence>
<keyword evidence="5" id="KW-0235">DNA replication</keyword>
<dbReference type="InterPro" id="IPR011708">
    <property type="entry name" value="DNA_pol3_alpha_NTPase_dom"/>
</dbReference>
<evidence type="ECO:0000256" key="5">
    <source>
        <dbReference type="ARBA" id="ARBA00022705"/>
    </source>
</evidence>
<dbReference type="PANTHER" id="PTHR32294">
    <property type="entry name" value="DNA POLYMERASE III SUBUNIT ALPHA"/>
    <property type="match status" value="1"/>
</dbReference>
<dbReference type="Pfam" id="PF07733">
    <property type="entry name" value="DNA_pol3_alpha"/>
    <property type="match status" value="1"/>
</dbReference>
<dbReference type="Gene3D" id="1.10.10.1600">
    <property type="entry name" value="Bacterial DNA polymerase III alpha subunit, thumb domain"/>
    <property type="match status" value="1"/>
</dbReference>
<reference evidence="9 10" key="1">
    <citation type="journal article" date="2014" name="Genome Announc.">
        <title>Genome Sequence and Methylome of Soil Bacterium Gemmatirosa kalamazoonensis KBS708T, a Member of the Rarely Cultivated Gemmatimonadetes Phylum.</title>
        <authorList>
            <person name="Debruyn J.M."/>
            <person name="Radosevich M."/>
            <person name="Wommack K.E."/>
            <person name="Polson S.W."/>
            <person name="Hauser L.J."/>
            <person name="Fawaz M.N."/>
            <person name="Korlach J."/>
            <person name="Tsai Y.C."/>
        </authorList>
    </citation>
    <scope>NUCLEOTIDE SEQUENCE [LARGE SCALE GENOMIC DNA]</scope>
    <source>
        <strain evidence="9 10">KBS708</strain>
    </source>
</reference>
<evidence type="ECO:0000256" key="3">
    <source>
        <dbReference type="ARBA" id="ARBA00022679"/>
    </source>
</evidence>
<evidence type="ECO:0000256" key="1">
    <source>
        <dbReference type="ARBA" id="ARBA00012417"/>
    </source>
</evidence>
<dbReference type="Gene3D" id="3.20.20.140">
    <property type="entry name" value="Metal-dependent hydrolases"/>
    <property type="match status" value="1"/>
</dbReference>
<feature type="domain" description="Polymerase/histidinol phosphatase N-terminal" evidence="8">
    <location>
        <begin position="4"/>
        <end position="71"/>
    </location>
</feature>
<dbReference type="InterPro" id="IPR029460">
    <property type="entry name" value="DNAPol_HHH"/>
</dbReference>
<dbReference type="EMBL" id="CP007128">
    <property type="protein sequence ID" value="AHG90193.1"/>
    <property type="molecule type" value="Genomic_DNA"/>
</dbReference>
<comment type="catalytic activity">
    <reaction evidence="7">
        <text>DNA(n) + a 2'-deoxyribonucleoside 5'-triphosphate = DNA(n+1) + diphosphate</text>
        <dbReference type="Rhea" id="RHEA:22508"/>
        <dbReference type="Rhea" id="RHEA-COMP:17339"/>
        <dbReference type="Rhea" id="RHEA-COMP:17340"/>
        <dbReference type="ChEBI" id="CHEBI:33019"/>
        <dbReference type="ChEBI" id="CHEBI:61560"/>
        <dbReference type="ChEBI" id="CHEBI:173112"/>
        <dbReference type="EC" id="2.7.7.7"/>
    </reaction>
</comment>
<dbReference type="FunCoup" id="W0RLA4">
    <property type="interactions" value="409"/>
</dbReference>
<dbReference type="InterPro" id="IPR041931">
    <property type="entry name" value="DNA_pol3_alpha_thumb_dom"/>
</dbReference>
<dbReference type="eggNOG" id="COG0587">
    <property type="taxonomic scope" value="Bacteria"/>
</dbReference>
<dbReference type="Pfam" id="PF02811">
    <property type="entry name" value="PHP"/>
    <property type="match status" value="1"/>
</dbReference>
<keyword evidence="10" id="KW-1185">Reference proteome</keyword>
<dbReference type="InterPro" id="IPR016195">
    <property type="entry name" value="Pol/histidinol_Pase-like"/>
</dbReference>
<dbReference type="Gene3D" id="1.10.150.870">
    <property type="match status" value="1"/>
</dbReference>
<keyword evidence="6" id="KW-0239">DNA-directed DNA polymerase</keyword>
<sequence>MSFVHLHCHSEYSLLDGANRIDDLIRRALELEQPALAVTDHGNLHAAWEFQEKAKKAKIKPILGMEAYVAPGSRLDRSRPAPGAKPYFHLVLLARDAVGYKNLVKLSSLAFTEGFYVKPRVDRELLAAHSEGLIVSSACLAGEVAGHLMDDRWDAAREAAEWYANVFKDRYYLEVQAHDSEGQAQLNERIFRLGNELGLPVIATNDAHFLKREDHDAHDVLLCIGLGADREDAKRMHYDRGLYFKTHAEIAERFPARADVLENTLRIADEVDVQFGKKYHVPSFPLPQGVATENDLLVKLARDGAVARYGDPLPKEVQERLDYELGVILQTGYSGYFLIVADFIKAARDRGIPVGPGRGSAAGSLVAYALGITNVCPLKFDLLFERFLNPERVSMPDVDVDFCFERRGEVIDYVRQKYGKESVCQIVTFGTMKSRAAIKDVGRVLGFTPAETDQLAKLIPNQPNFSLTIAEAIEQVPDVARLYKTEPRYTELLDYAKALEGLSRHTGVHAAGVVIAPGPVSDFVPVCTQSSKGAGGDGDEKITVAQYDMNCLEKAGMLKMDFLGLTTLTVIHDALKSIEARTGQWLDLDAMEFDDPKTYQMLRSGRTAGVFQFESPLATDVLRQMRCDRFDDLVASNALLRPGPLDTGMHKVYIKRKRGEEPVTYQLPEMEPILRETQGVITYQEQVMRIAQTLAGISLAEADVLRKAVGKKDAELIRQELGKFIEKAVAKGHDRVVIEDIAGQIETFGRYGFNKSHSVAYSVVSYHTAWLKANYPADFMAALLSSCIGKTEDVVKYIAEAREMGIEVLPPDVNESGYKFTVVGENRIRFGLGAVRNVGEGAVQSVLASRAEGGAYTSFFDFVERVDLRACNKRVFEALVCAGALDGLGGHRAQYLAALDTAISAASLKQDEEQRGVLSLFGEAAAADDAGSSAHKLTLPNLPAWSESDRLTREKEILGFYVSGHPLEPFRAEAEIFATHKVAELGAWTPEPITLACVVTAVKKQISKRSGAEFARLTLEDFSGSSEVLVFPEAWSALSDAVKTDVPVLVEGGYSKRDQGAESPTFIVEKVTRLAEKRVGGQVAIAIELAPGAGLAPGVMRDVRATCDAYPGSAPLELRWRDSRASARFRSRSLSVAPSNAVLAELRALLGDERVRLVRA</sequence>
<keyword evidence="4" id="KW-0548">Nucleotidyltransferase</keyword>
<dbReference type="HOGENOM" id="CLU_001600_0_0_0"/>
<dbReference type="InterPro" id="IPR003141">
    <property type="entry name" value="Pol/His_phosphatase_N"/>
</dbReference>
<keyword evidence="3" id="KW-0808">Transferase</keyword>
<accession>W0RLA4</accession>
<evidence type="ECO:0000256" key="4">
    <source>
        <dbReference type="ARBA" id="ARBA00022695"/>
    </source>
</evidence>
<dbReference type="InterPro" id="IPR004805">
    <property type="entry name" value="DnaE2/DnaE/PolC"/>
</dbReference>
<dbReference type="NCBIfam" id="NF005298">
    <property type="entry name" value="PRK06826.1"/>
    <property type="match status" value="1"/>
</dbReference>
<dbReference type="STRING" id="861299.J421_2656"/>
<dbReference type="SMART" id="SM00481">
    <property type="entry name" value="POLIIIAc"/>
    <property type="match status" value="1"/>
</dbReference>
<gene>
    <name evidence="9" type="ORF">J421_2656</name>
</gene>
<dbReference type="Pfam" id="PF14579">
    <property type="entry name" value="HHH_6"/>
    <property type="match status" value="1"/>
</dbReference>
<dbReference type="GO" id="GO:0008408">
    <property type="term" value="F:3'-5' exonuclease activity"/>
    <property type="evidence" value="ECO:0007669"/>
    <property type="project" value="InterPro"/>
</dbReference>
<dbReference type="PANTHER" id="PTHR32294:SF0">
    <property type="entry name" value="DNA POLYMERASE III SUBUNIT ALPHA"/>
    <property type="match status" value="1"/>
</dbReference>
<dbReference type="EC" id="2.7.7.7" evidence="1"/>
<dbReference type="RefSeq" id="WP_025411663.1">
    <property type="nucleotide sequence ID" value="NZ_CP007128.1"/>
</dbReference>
<evidence type="ECO:0000313" key="10">
    <source>
        <dbReference type="Proteomes" id="UP000019151"/>
    </source>
</evidence>
<evidence type="ECO:0000313" key="9">
    <source>
        <dbReference type="EMBL" id="AHG90193.1"/>
    </source>
</evidence>
<dbReference type="PATRIC" id="fig|861299.3.peg.2704"/>
<dbReference type="InterPro" id="IPR040982">
    <property type="entry name" value="DNA_pol3_finger"/>
</dbReference>
<dbReference type="InterPro" id="IPR004013">
    <property type="entry name" value="PHP_dom"/>
</dbReference>
<evidence type="ECO:0000259" key="8">
    <source>
        <dbReference type="SMART" id="SM00481"/>
    </source>
</evidence>
<dbReference type="AlphaFoldDB" id="W0RLA4"/>
<name>W0RLA4_9BACT</name>
<dbReference type="NCBIfam" id="NF004226">
    <property type="entry name" value="PRK05673.1"/>
    <property type="match status" value="1"/>
</dbReference>
<dbReference type="Pfam" id="PF17657">
    <property type="entry name" value="DNA_pol3_finger"/>
    <property type="match status" value="1"/>
</dbReference>
<dbReference type="GO" id="GO:0006260">
    <property type="term" value="P:DNA replication"/>
    <property type="evidence" value="ECO:0007669"/>
    <property type="project" value="UniProtKB-KW"/>
</dbReference>
<dbReference type="CDD" id="cd12113">
    <property type="entry name" value="PHP_PolIIIA_DnaE3"/>
    <property type="match status" value="1"/>
</dbReference>
<dbReference type="OrthoDB" id="9803237at2"/>
<dbReference type="KEGG" id="gba:J421_2656"/>
<dbReference type="CDD" id="cd04485">
    <property type="entry name" value="DnaE_OBF"/>
    <property type="match status" value="1"/>
</dbReference>
<dbReference type="InParanoid" id="W0RLA4"/>
<proteinExistence type="predicted"/>
<evidence type="ECO:0000256" key="7">
    <source>
        <dbReference type="ARBA" id="ARBA00049244"/>
    </source>
</evidence>
<dbReference type="GO" id="GO:0003887">
    <property type="term" value="F:DNA-directed DNA polymerase activity"/>
    <property type="evidence" value="ECO:0007669"/>
    <property type="project" value="UniProtKB-KW"/>
</dbReference>
<evidence type="ECO:0000256" key="2">
    <source>
        <dbReference type="ARBA" id="ARBA00019114"/>
    </source>
</evidence>
<dbReference type="SUPFAM" id="SSF89550">
    <property type="entry name" value="PHP domain-like"/>
    <property type="match status" value="1"/>
</dbReference>
<dbReference type="Proteomes" id="UP000019151">
    <property type="component" value="Chromosome"/>
</dbReference>
<dbReference type="NCBIfam" id="TIGR00594">
    <property type="entry name" value="polc"/>
    <property type="match status" value="1"/>
</dbReference>
<organism evidence="9 10">
    <name type="scientific">Gemmatirosa kalamazoonensis</name>
    <dbReference type="NCBI Taxonomy" id="861299"/>
    <lineage>
        <taxon>Bacteria</taxon>
        <taxon>Pseudomonadati</taxon>
        <taxon>Gemmatimonadota</taxon>
        <taxon>Gemmatimonadia</taxon>
        <taxon>Gemmatimonadales</taxon>
        <taxon>Gemmatimonadaceae</taxon>
        <taxon>Gemmatirosa</taxon>
    </lineage>
</organism>